<protein>
    <submittedName>
        <fullName evidence="1">Uncharacterized protein</fullName>
    </submittedName>
</protein>
<proteinExistence type="predicted"/>
<organism evidence="1">
    <name type="scientific">Tanacetum cinerariifolium</name>
    <name type="common">Dalmatian daisy</name>
    <name type="synonym">Chrysanthemum cinerariifolium</name>
    <dbReference type="NCBI Taxonomy" id="118510"/>
    <lineage>
        <taxon>Eukaryota</taxon>
        <taxon>Viridiplantae</taxon>
        <taxon>Streptophyta</taxon>
        <taxon>Embryophyta</taxon>
        <taxon>Tracheophyta</taxon>
        <taxon>Spermatophyta</taxon>
        <taxon>Magnoliopsida</taxon>
        <taxon>eudicotyledons</taxon>
        <taxon>Gunneridae</taxon>
        <taxon>Pentapetalae</taxon>
        <taxon>asterids</taxon>
        <taxon>campanulids</taxon>
        <taxon>Asterales</taxon>
        <taxon>Asteraceae</taxon>
        <taxon>Asteroideae</taxon>
        <taxon>Anthemideae</taxon>
        <taxon>Anthemidinae</taxon>
        <taxon>Tanacetum</taxon>
    </lineage>
</organism>
<gene>
    <name evidence="1" type="ORF">Tci_920663</name>
</gene>
<sequence>MIIMEIPLPMPLSVIFSPSHMQNSVPAVMMSIVEMVKNVPGFMIASALIVARKPTDCAITIGMVSTRVYWLIFFRPDSPSFWSFWKYGTAIVSSCNTMEAEM</sequence>
<dbReference type="EMBL" id="BKCJ011727825">
    <property type="protein sequence ID" value="GFD48694.1"/>
    <property type="molecule type" value="Genomic_DNA"/>
</dbReference>
<reference evidence="1" key="1">
    <citation type="journal article" date="2019" name="Sci. Rep.">
        <title>Draft genome of Tanacetum cinerariifolium, the natural source of mosquito coil.</title>
        <authorList>
            <person name="Yamashiro T."/>
            <person name="Shiraishi A."/>
            <person name="Satake H."/>
            <person name="Nakayama K."/>
        </authorList>
    </citation>
    <scope>NUCLEOTIDE SEQUENCE</scope>
</reference>
<dbReference type="AlphaFoldDB" id="A0A699WVY9"/>
<accession>A0A699WVY9</accession>
<comment type="caution">
    <text evidence="1">The sequence shown here is derived from an EMBL/GenBank/DDBJ whole genome shotgun (WGS) entry which is preliminary data.</text>
</comment>
<name>A0A699WVY9_TANCI</name>
<evidence type="ECO:0000313" key="1">
    <source>
        <dbReference type="EMBL" id="GFD48694.1"/>
    </source>
</evidence>